<evidence type="ECO:0000313" key="9">
    <source>
        <dbReference type="Proteomes" id="UP000298416"/>
    </source>
</evidence>
<dbReference type="GO" id="GO:0046983">
    <property type="term" value="F:protein dimerization activity"/>
    <property type="evidence" value="ECO:0007669"/>
    <property type="project" value="InterPro"/>
</dbReference>
<dbReference type="SUPFAM" id="SSF53098">
    <property type="entry name" value="Ribonuclease H-like"/>
    <property type="match status" value="1"/>
</dbReference>
<sequence>MSSVGSSSGRSSSEKRKCKSPQAVPPPKDSTQFEKIADPIAGDLKVICNFCARLFQFRADEKEFDSLKTHFDNKHCTKIRNEASKAEAEAEPQHSSGEYTKLLAKFICYASVSLITAECDLLLHFLSKACNPPPPKIPRIVIIHEIVKHVRESLLLLKKDFVKLSIKVSICCDVWNSEFEQQFLRISCHWVDESWNIQKRLIAFRRMVHGCFEYRDALCSFFAEQQFEDVQLNLAQFEACSNENTPIPSLIVANVKKCLYDLFQEYSMKHGASSGMNLSSGSHSDEIPLLERLQNLYFDVSEKRPRCYGTNPYGELETYLTARFEYIVEPEFDILKWWSRMTMQFPVMSLIAKGILAAPALTVSVEQAFGTGGYALDWNLSNYLCRRPRSPLVENQLLLGDWTRAEDRNQENDYDNGYMSEEIYDWELDDY</sequence>
<dbReference type="InterPro" id="IPR052035">
    <property type="entry name" value="ZnF_BED_domain_contain"/>
</dbReference>
<organism evidence="8">
    <name type="scientific">Salvia splendens</name>
    <name type="common">Scarlet sage</name>
    <dbReference type="NCBI Taxonomy" id="180675"/>
    <lineage>
        <taxon>Eukaryota</taxon>
        <taxon>Viridiplantae</taxon>
        <taxon>Streptophyta</taxon>
        <taxon>Embryophyta</taxon>
        <taxon>Tracheophyta</taxon>
        <taxon>Spermatophyta</taxon>
        <taxon>Magnoliopsida</taxon>
        <taxon>eudicotyledons</taxon>
        <taxon>Gunneridae</taxon>
        <taxon>Pentapetalae</taxon>
        <taxon>asterids</taxon>
        <taxon>lamiids</taxon>
        <taxon>Lamiales</taxon>
        <taxon>Lamiaceae</taxon>
        <taxon>Nepetoideae</taxon>
        <taxon>Mentheae</taxon>
        <taxon>Salviinae</taxon>
        <taxon>Salvia</taxon>
        <taxon>Salvia subgen. Calosphace</taxon>
        <taxon>core Calosphace</taxon>
    </lineage>
</organism>
<dbReference type="GO" id="GO:0005634">
    <property type="term" value="C:nucleus"/>
    <property type="evidence" value="ECO:0007669"/>
    <property type="project" value="UniProtKB-SubCell"/>
</dbReference>
<dbReference type="Proteomes" id="UP000298416">
    <property type="component" value="Unassembled WGS sequence"/>
</dbReference>
<keyword evidence="4" id="KW-0862">Zinc</keyword>
<comment type="subcellular location">
    <subcellularLocation>
        <location evidence="1">Nucleus</location>
    </subcellularLocation>
</comment>
<evidence type="ECO:0000256" key="5">
    <source>
        <dbReference type="ARBA" id="ARBA00023242"/>
    </source>
</evidence>
<evidence type="ECO:0000313" key="8">
    <source>
        <dbReference type="EMBL" id="KAG6407947.1"/>
    </source>
</evidence>
<dbReference type="EMBL" id="PNBA02000011">
    <property type="protein sequence ID" value="KAG6407947.1"/>
    <property type="molecule type" value="Genomic_DNA"/>
</dbReference>
<reference evidence="8" key="1">
    <citation type="submission" date="2018-01" db="EMBL/GenBank/DDBJ databases">
        <authorList>
            <person name="Mao J.F."/>
        </authorList>
    </citation>
    <scope>NUCLEOTIDE SEQUENCE</scope>
    <source>
        <strain evidence="8">Huo1</strain>
        <tissue evidence="8">Leaf</tissue>
    </source>
</reference>
<feature type="region of interest" description="Disordered" evidence="6">
    <location>
        <begin position="1"/>
        <end position="32"/>
    </location>
</feature>
<evidence type="ECO:0000256" key="4">
    <source>
        <dbReference type="ARBA" id="ARBA00022833"/>
    </source>
</evidence>
<dbReference type="PANTHER" id="PTHR46481:SF10">
    <property type="entry name" value="ZINC FINGER BED DOMAIN-CONTAINING PROTEIN 39"/>
    <property type="match status" value="1"/>
</dbReference>
<gene>
    <name evidence="8" type="ORF">SASPL_130948</name>
</gene>
<evidence type="ECO:0000256" key="1">
    <source>
        <dbReference type="ARBA" id="ARBA00004123"/>
    </source>
</evidence>
<evidence type="ECO:0000256" key="3">
    <source>
        <dbReference type="ARBA" id="ARBA00022771"/>
    </source>
</evidence>
<accession>A0A8X8X7V7</accession>
<proteinExistence type="predicted"/>
<keyword evidence="9" id="KW-1185">Reference proteome</keyword>
<keyword evidence="5" id="KW-0539">Nucleus</keyword>
<name>A0A8X8X7V7_SALSN</name>
<keyword evidence="2" id="KW-0479">Metal-binding</keyword>
<feature type="compositionally biased region" description="Low complexity" evidence="6">
    <location>
        <begin position="1"/>
        <end position="11"/>
    </location>
</feature>
<feature type="domain" description="HAT C-terminal dimerisation" evidence="7">
    <location>
        <begin position="315"/>
        <end position="375"/>
    </location>
</feature>
<keyword evidence="3" id="KW-0863">Zinc-finger</keyword>
<reference evidence="8" key="2">
    <citation type="submission" date="2020-08" db="EMBL/GenBank/DDBJ databases">
        <title>Plant Genome Project.</title>
        <authorList>
            <person name="Zhang R.-G."/>
        </authorList>
    </citation>
    <scope>NUCLEOTIDE SEQUENCE</scope>
    <source>
        <strain evidence="8">Huo1</strain>
        <tissue evidence="8">Leaf</tissue>
    </source>
</reference>
<evidence type="ECO:0000256" key="6">
    <source>
        <dbReference type="SAM" id="MobiDB-lite"/>
    </source>
</evidence>
<dbReference type="GO" id="GO:0008270">
    <property type="term" value="F:zinc ion binding"/>
    <property type="evidence" value="ECO:0007669"/>
    <property type="project" value="UniProtKB-KW"/>
</dbReference>
<dbReference type="InterPro" id="IPR008906">
    <property type="entry name" value="HATC_C_dom"/>
</dbReference>
<dbReference type="PANTHER" id="PTHR46481">
    <property type="entry name" value="ZINC FINGER BED DOMAIN-CONTAINING PROTEIN 4"/>
    <property type="match status" value="1"/>
</dbReference>
<dbReference type="AlphaFoldDB" id="A0A8X8X7V7"/>
<evidence type="ECO:0000256" key="2">
    <source>
        <dbReference type="ARBA" id="ARBA00022723"/>
    </source>
</evidence>
<protein>
    <recommendedName>
        <fullName evidence="7">HAT C-terminal dimerisation domain-containing protein</fullName>
    </recommendedName>
</protein>
<evidence type="ECO:0000259" key="7">
    <source>
        <dbReference type="Pfam" id="PF05699"/>
    </source>
</evidence>
<dbReference type="Pfam" id="PF05699">
    <property type="entry name" value="Dimer_Tnp_hAT"/>
    <property type="match status" value="1"/>
</dbReference>
<dbReference type="InterPro" id="IPR012337">
    <property type="entry name" value="RNaseH-like_sf"/>
</dbReference>
<comment type="caution">
    <text evidence="8">The sequence shown here is derived from an EMBL/GenBank/DDBJ whole genome shotgun (WGS) entry which is preliminary data.</text>
</comment>